<reference evidence="4 5" key="2">
    <citation type="submission" date="2018-11" db="EMBL/GenBank/DDBJ databases">
        <authorList>
            <consortium name="Pathogen Informatics"/>
        </authorList>
    </citation>
    <scope>NUCLEOTIDE SEQUENCE [LARGE SCALE GENOMIC DNA]</scope>
</reference>
<evidence type="ECO:0000313" key="6">
    <source>
        <dbReference type="WBParaSite" id="HNAJ_0000812001-mRNA-1"/>
    </source>
</evidence>
<dbReference type="AlphaFoldDB" id="A0A158QHV4"/>
<keyword evidence="5" id="KW-1185">Reference proteome</keyword>
<dbReference type="InterPro" id="IPR011009">
    <property type="entry name" value="Kinase-like_dom_sf"/>
</dbReference>
<dbReference type="GO" id="GO:0005524">
    <property type="term" value="F:ATP binding"/>
    <property type="evidence" value="ECO:0007669"/>
    <property type="project" value="InterPro"/>
</dbReference>
<dbReference type="GO" id="GO:0006914">
    <property type="term" value="P:autophagy"/>
    <property type="evidence" value="ECO:0007669"/>
    <property type="project" value="UniProtKB-ARBA"/>
</dbReference>
<evidence type="ECO:0000313" key="5">
    <source>
        <dbReference type="Proteomes" id="UP000278807"/>
    </source>
</evidence>
<dbReference type="Pfam" id="PF00069">
    <property type="entry name" value="Pkinase"/>
    <property type="match status" value="1"/>
</dbReference>
<dbReference type="Proteomes" id="UP000278807">
    <property type="component" value="Unassembled WGS sequence"/>
</dbReference>
<dbReference type="Gene3D" id="1.10.510.10">
    <property type="entry name" value="Transferase(Phosphotransferase) domain 1"/>
    <property type="match status" value="1"/>
</dbReference>
<feature type="compositionally biased region" description="Polar residues" evidence="1">
    <location>
        <begin position="762"/>
        <end position="792"/>
    </location>
</feature>
<dbReference type="PROSITE" id="PS50011">
    <property type="entry name" value="PROTEIN_KINASE_DOM"/>
    <property type="match status" value="1"/>
</dbReference>
<dbReference type="GO" id="GO:0004674">
    <property type="term" value="F:protein serine/threonine kinase activity"/>
    <property type="evidence" value="ECO:0007669"/>
    <property type="project" value="InterPro"/>
</dbReference>
<dbReference type="PANTHER" id="PTHR24348">
    <property type="entry name" value="SERINE/THREONINE-PROTEIN KINASE UNC-51-RELATED"/>
    <property type="match status" value="1"/>
</dbReference>
<feature type="region of interest" description="Disordered" evidence="1">
    <location>
        <begin position="761"/>
        <end position="793"/>
    </location>
</feature>
<dbReference type="PROSITE" id="PS50086">
    <property type="entry name" value="TBC_RABGAP"/>
    <property type="match status" value="1"/>
</dbReference>
<evidence type="ECO:0000256" key="1">
    <source>
        <dbReference type="SAM" id="MobiDB-lite"/>
    </source>
</evidence>
<proteinExistence type="predicted"/>
<dbReference type="InterPro" id="IPR000719">
    <property type="entry name" value="Prot_kinase_dom"/>
</dbReference>
<dbReference type="GO" id="GO:0005737">
    <property type="term" value="C:cytoplasm"/>
    <property type="evidence" value="ECO:0007669"/>
    <property type="project" value="TreeGrafter"/>
</dbReference>
<dbReference type="Pfam" id="PF00566">
    <property type="entry name" value="RabGAP-TBC"/>
    <property type="match status" value="1"/>
</dbReference>
<dbReference type="STRING" id="102285.A0A158QHV4"/>
<organism evidence="6">
    <name type="scientific">Rodentolepis nana</name>
    <name type="common">Dwarf tapeworm</name>
    <name type="synonym">Hymenolepis nana</name>
    <dbReference type="NCBI Taxonomy" id="102285"/>
    <lineage>
        <taxon>Eukaryota</taxon>
        <taxon>Metazoa</taxon>
        <taxon>Spiralia</taxon>
        <taxon>Lophotrochozoa</taxon>
        <taxon>Platyhelminthes</taxon>
        <taxon>Cestoda</taxon>
        <taxon>Eucestoda</taxon>
        <taxon>Cyclophyllidea</taxon>
        <taxon>Hymenolepididae</taxon>
        <taxon>Rodentolepis</taxon>
    </lineage>
</organism>
<evidence type="ECO:0000259" key="2">
    <source>
        <dbReference type="PROSITE" id="PS50011"/>
    </source>
</evidence>
<reference evidence="6" key="1">
    <citation type="submission" date="2016-04" db="UniProtKB">
        <authorList>
            <consortium name="WormBaseParasite"/>
        </authorList>
    </citation>
    <scope>IDENTIFICATION</scope>
</reference>
<name>A0A158QHV4_RODNA</name>
<dbReference type="InterPro" id="IPR000195">
    <property type="entry name" value="Rab-GAP-TBC_dom"/>
</dbReference>
<evidence type="ECO:0000259" key="3">
    <source>
        <dbReference type="PROSITE" id="PS50086"/>
    </source>
</evidence>
<dbReference type="EMBL" id="UZAE01012197">
    <property type="protein sequence ID" value="VDO03976.1"/>
    <property type="molecule type" value="Genomic_DNA"/>
</dbReference>
<dbReference type="WBParaSite" id="HNAJ_0000812001-mRNA-1">
    <property type="protein sequence ID" value="HNAJ_0000812001-mRNA-1"/>
    <property type="gene ID" value="HNAJ_0000812001"/>
</dbReference>
<feature type="domain" description="Protein kinase" evidence="2">
    <location>
        <begin position="1"/>
        <end position="286"/>
    </location>
</feature>
<dbReference type="InterPro" id="IPR036873">
    <property type="entry name" value="Rhodanese-like_dom_sf"/>
</dbReference>
<dbReference type="SMART" id="SM00220">
    <property type="entry name" value="S_TKc"/>
    <property type="match status" value="1"/>
</dbReference>
<evidence type="ECO:0000313" key="4">
    <source>
        <dbReference type="EMBL" id="VDO03976.1"/>
    </source>
</evidence>
<gene>
    <name evidence="4" type="ORF">HNAJ_LOCUS8116</name>
</gene>
<dbReference type="OrthoDB" id="1668230at2759"/>
<sequence>MEADCFFYKLQETRLNLGLSCVIACGSFIPNSTNESTGIPCTISCVSRLIDLRRLRHPNIARYLDAQCDKHRRIYLVTEYYCSNFSQLNPPVKSESDFNWIAKRFQECLQGLLYLESNGIVSGNLNPMSLLIDSNGTVKIANYGTFYASRWGLDLDFPVIDLRYSAPEALLYAESCTKQSLNSSITEPSCPLDSRSDLWTIALIFTEIVHFPLQSFGPNVPIQSLSKSLNTTHSFFDDIILSDQTIPPQLNEKVVKLDSVFRVCLTLDARMRPCLSEVDKRFSALFNDLEIASFDNSYESLERKKEFGEDFEKALKFLRSRDDPAECYYYWQLAGGGIDLAAAFLKGVNGNDYLRPPILRLPTYLTLSPSQGGHIEVWSQDNPPTQLKYCPTIVPLPAERLLKRLSLMSTRSLYPVLFPHTYSCFDKHTPIESLKLSGLEKCWNLELTPSHLPKHELIVAQTCDAMAFQPILVKQADVEYQVMRVCLIRRLLRGMPSTATRLLLEARFDIPPFLRAEGMDSLAAVFTRLFFFDPTSATHCLANLLTSPRLVNFFTRRRFTTGLQAYFSTLLRLLAFHVPSVAAHFARLGVPLTGLTAGWIYTLFAHSMPLDRTEILWDRLLASPSPLPMLVYVAIFHQVNQQYRLLKLNQESICTLLSNFPDFNLDQCLEDALMFAAATPFSLTATSQQQLQQEERFQCGEGHDNSWINHLTRSLQHFNQTHTKMLSTYTELNMSVNGSKDQRGHCLNCLLPWPTNMDAIAPTSSSINEGHTNDVPDQQQTPAPSPSVASNRSDIDYRRINSSLVPLIDPADALQQLSRTDVVLVDMRSKEDYTRGCLMQSIHYTFTDEFEVGVLCLTSNQVWLEATIVRNSTNPRGTTNNVLSPGLVMILQRSTNSADEIHDAASSLACCLIQHAIDRVCVIRGGTRALFSLPQITDYFVSPRT</sequence>
<dbReference type="Gene3D" id="1.10.472.80">
    <property type="entry name" value="Ypt/Rab-GAP domain of gyp1p, domain 3"/>
    <property type="match status" value="1"/>
</dbReference>
<dbReference type="SUPFAM" id="SSF52821">
    <property type="entry name" value="Rhodanese/Cell cycle control phosphatase"/>
    <property type="match status" value="1"/>
</dbReference>
<dbReference type="GO" id="GO:0010506">
    <property type="term" value="P:regulation of autophagy"/>
    <property type="evidence" value="ECO:0007669"/>
    <property type="project" value="InterPro"/>
</dbReference>
<dbReference type="InterPro" id="IPR045269">
    <property type="entry name" value="Atg1-like"/>
</dbReference>
<protein>
    <submittedName>
        <fullName evidence="6">TBC domain-containing protein kinase-like protein</fullName>
    </submittedName>
</protein>
<dbReference type="SUPFAM" id="SSF47923">
    <property type="entry name" value="Ypt/Rab-GAP domain of gyp1p"/>
    <property type="match status" value="1"/>
</dbReference>
<feature type="domain" description="Rab-GAP TBC" evidence="3">
    <location>
        <begin position="458"/>
        <end position="624"/>
    </location>
</feature>
<accession>A0A158QHV4</accession>
<dbReference type="InterPro" id="IPR035969">
    <property type="entry name" value="Rab-GAP_TBC_sf"/>
</dbReference>
<dbReference type="SUPFAM" id="SSF56112">
    <property type="entry name" value="Protein kinase-like (PK-like)"/>
    <property type="match status" value="1"/>
</dbReference>